<gene>
    <name evidence="3" type="ORF">AWRI4619_LOCUS4199</name>
</gene>
<feature type="region of interest" description="Disordered" evidence="1">
    <location>
        <begin position="379"/>
        <end position="578"/>
    </location>
</feature>
<protein>
    <recommendedName>
        <fullName evidence="2">Gfd2/YDR514C-like C-terminal domain-containing protein</fullName>
    </recommendedName>
</protein>
<feature type="compositionally biased region" description="Polar residues" evidence="1">
    <location>
        <begin position="543"/>
        <end position="553"/>
    </location>
</feature>
<feature type="compositionally biased region" description="Acidic residues" evidence="1">
    <location>
        <begin position="429"/>
        <end position="440"/>
    </location>
</feature>
<keyword evidence="4" id="KW-1185">Reference proteome</keyword>
<dbReference type="SUPFAM" id="SSF53098">
    <property type="entry name" value="Ribonuclease H-like"/>
    <property type="match status" value="1"/>
</dbReference>
<feature type="compositionally biased region" description="Polar residues" evidence="1">
    <location>
        <begin position="400"/>
        <end position="410"/>
    </location>
</feature>
<feature type="compositionally biased region" description="Polar residues" evidence="1">
    <location>
        <begin position="480"/>
        <end position="489"/>
    </location>
</feature>
<dbReference type="GO" id="GO:0003676">
    <property type="term" value="F:nucleic acid binding"/>
    <property type="evidence" value="ECO:0007669"/>
    <property type="project" value="InterPro"/>
</dbReference>
<feature type="domain" description="Gfd2/YDR514C-like C-terminal" evidence="2">
    <location>
        <begin position="45"/>
        <end position="232"/>
    </location>
</feature>
<dbReference type="Proteomes" id="UP000716446">
    <property type="component" value="Unassembled WGS sequence"/>
</dbReference>
<dbReference type="EMBL" id="CAIJEN010000005">
    <property type="protein sequence ID" value="CAD0086595.1"/>
    <property type="molecule type" value="Genomic_DNA"/>
</dbReference>
<dbReference type="AlphaFoldDB" id="A0A9N8P9E4"/>
<dbReference type="Pfam" id="PF21762">
    <property type="entry name" value="DEDDh_C"/>
    <property type="match status" value="1"/>
</dbReference>
<evidence type="ECO:0000313" key="4">
    <source>
        <dbReference type="Proteomes" id="UP000716446"/>
    </source>
</evidence>
<dbReference type="PANTHER" id="PTHR28083">
    <property type="entry name" value="GOOD FOR FULL DBP5 ACTIVITY PROTEIN 2"/>
    <property type="match status" value="1"/>
</dbReference>
<feature type="region of interest" description="Disordered" evidence="1">
    <location>
        <begin position="594"/>
        <end position="622"/>
    </location>
</feature>
<name>A0A9N8P9E4_9PEZI</name>
<dbReference type="InterPro" id="IPR036397">
    <property type="entry name" value="RNaseH_sf"/>
</dbReference>
<feature type="compositionally biased region" description="Basic and acidic residues" evidence="1">
    <location>
        <begin position="451"/>
        <end position="465"/>
    </location>
</feature>
<comment type="caution">
    <text evidence="3">The sequence shown here is derived from an EMBL/GenBank/DDBJ whole genome shotgun (WGS) entry which is preliminary data.</text>
</comment>
<proteinExistence type="predicted"/>
<dbReference type="InterPro" id="IPR048519">
    <property type="entry name" value="Gfd2/YDR514C-like_C"/>
</dbReference>
<dbReference type="InterPro" id="IPR040151">
    <property type="entry name" value="Gfd2/YDR514C-like"/>
</dbReference>
<evidence type="ECO:0000256" key="1">
    <source>
        <dbReference type="SAM" id="MobiDB-lite"/>
    </source>
</evidence>
<dbReference type="PANTHER" id="PTHR28083:SF1">
    <property type="entry name" value="GOOD FOR FULL DBP5 ACTIVITY PROTEIN 2"/>
    <property type="match status" value="1"/>
</dbReference>
<evidence type="ECO:0000313" key="3">
    <source>
        <dbReference type="EMBL" id="CAD0086595.1"/>
    </source>
</evidence>
<feature type="compositionally biased region" description="Polar residues" evidence="1">
    <location>
        <begin position="522"/>
        <end position="533"/>
    </location>
</feature>
<dbReference type="GO" id="GO:0005634">
    <property type="term" value="C:nucleus"/>
    <property type="evidence" value="ECO:0007669"/>
    <property type="project" value="TreeGrafter"/>
</dbReference>
<dbReference type="InterPro" id="IPR012337">
    <property type="entry name" value="RNaseH-like_sf"/>
</dbReference>
<sequence>MNAQKEAELLAIQHIFGLRDASDELLKTKPKELERLQRLKAAEPVFVCVDLEAYEFSQEKITEVGVSVLDSRNVKGTDPGPDGMEWLSKINTRHIIIKEHKRLVNKRFVHGCPDKFNFGESEFVSLKHIHKTLTQLFDNPSPGSIRASDQGSRNLILVGHGLSNDTAYLNKLNFTPHAKGNIIQDVDTQKFVGTKKQTVGLSRLMAGLGVQPENLHNAGNDAAYTMQALLLMIVQHTNNPGAYVNAVASAKAKVDPAKQRYKDHKAAVRERKIAGEKARAARAASPQSANFGKYAVESASALYPKPHDLDAAATGSIRNANSTEPQRRFPPRAAPGEGLRSDQDSDLPASSAPNLDRNVWLEAPSIKELKARSEDAQKLLKKTRGNPPPFKRLSLVKDNNPPTHSSTSAIDQAAHVSVPRKRKSSDVEPVADEWNDDDDFSISPSFYTGPRDNRTRVPDDGKEAESVTNTQQHKDEPIKTSAQPLTSSAAGREQSKLRISKHMDARGEIHAMRFGEKEDSKSWSSPVSAQPNCTIPRKVAVSKTETPPSTVKAAQSVEAARQPDRPMVRRVASSGETQDILADKQRVRVLMAETQKNSRETEKPQTITEGNNPVLRKWLDGG</sequence>
<dbReference type="Gene3D" id="3.30.420.10">
    <property type="entry name" value="Ribonuclease H-like superfamily/Ribonuclease H"/>
    <property type="match status" value="1"/>
</dbReference>
<evidence type="ECO:0000259" key="2">
    <source>
        <dbReference type="Pfam" id="PF21762"/>
    </source>
</evidence>
<accession>A0A9N8P9E4</accession>
<reference evidence="3" key="1">
    <citation type="submission" date="2020-06" db="EMBL/GenBank/DDBJ databases">
        <authorList>
            <person name="Onetto C."/>
        </authorList>
    </citation>
    <scope>NUCLEOTIDE SEQUENCE</scope>
</reference>
<feature type="region of interest" description="Disordered" evidence="1">
    <location>
        <begin position="317"/>
        <end position="358"/>
    </location>
</feature>
<feature type="compositionally biased region" description="Basic and acidic residues" evidence="1">
    <location>
        <begin position="493"/>
        <end position="521"/>
    </location>
</feature>
<organism evidence="3 4">
    <name type="scientific">Aureobasidium vineae</name>
    <dbReference type="NCBI Taxonomy" id="2773715"/>
    <lineage>
        <taxon>Eukaryota</taxon>
        <taxon>Fungi</taxon>
        <taxon>Dikarya</taxon>
        <taxon>Ascomycota</taxon>
        <taxon>Pezizomycotina</taxon>
        <taxon>Dothideomycetes</taxon>
        <taxon>Dothideomycetidae</taxon>
        <taxon>Dothideales</taxon>
        <taxon>Saccotheciaceae</taxon>
        <taxon>Aureobasidium</taxon>
    </lineage>
</organism>